<comment type="subcellular location">
    <subcellularLocation>
        <location evidence="1">Cell membrane</location>
        <topology evidence="1">Multi-pass membrane protein</topology>
    </subcellularLocation>
</comment>
<comment type="caution">
    <text evidence="13">The sequence shown here is derived from an EMBL/GenBank/DDBJ whole genome shotgun (WGS) entry which is preliminary data.</text>
</comment>
<evidence type="ECO:0000256" key="3">
    <source>
        <dbReference type="ARBA" id="ARBA00022475"/>
    </source>
</evidence>
<dbReference type="Gene3D" id="1.20.1560.10">
    <property type="entry name" value="ABC transporter type 1, transmembrane domain"/>
    <property type="match status" value="1"/>
</dbReference>
<keyword evidence="15" id="KW-1185">Reference proteome</keyword>
<dbReference type="InterPro" id="IPR017871">
    <property type="entry name" value="ABC_transporter-like_CS"/>
</dbReference>
<dbReference type="EMBL" id="MIFZ01000122">
    <property type="protein sequence ID" value="OSY52928.1"/>
    <property type="molecule type" value="Genomic_DNA"/>
</dbReference>
<dbReference type="AlphaFoldDB" id="A0A1Y2P178"/>
<dbReference type="GO" id="GO:0016887">
    <property type="term" value="F:ATP hydrolysis activity"/>
    <property type="evidence" value="ECO:0007669"/>
    <property type="project" value="InterPro"/>
</dbReference>
<dbReference type="SUPFAM" id="SSF52540">
    <property type="entry name" value="P-loop containing nucleoside triphosphate hydrolases"/>
    <property type="match status" value="1"/>
</dbReference>
<dbReference type="InterPro" id="IPR036640">
    <property type="entry name" value="ABC1_TM_sf"/>
</dbReference>
<dbReference type="EC" id="3.6.3.-" evidence="13"/>
<protein>
    <submittedName>
        <fullName evidence="12">Multidrug ABC transporter ATP-binding protein</fullName>
    </submittedName>
    <submittedName>
        <fullName evidence="13">Putative multidrug export ATP-binding/permease protein</fullName>
        <ecNumber evidence="13">3.6.3.-</ecNumber>
    </submittedName>
</protein>
<gene>
    <name evidence="13" type="ORF">BG846_01402</name>
    <name evidence="12" type="ORF">K701_11450</name>
</gene>
<evidence type="ECO:0000256" key="1">
    <source>
        <dbReference type="ARBA" id="ARBA00004651"/>
    </source>
</evidence>
<dbReference type="PROSITE" id="PS50929">
    <property type="entry name" value="ABC_TM1F"/>
    <property type="match status" value="1"/>
</dbReference>
<evidence type="ECO:0000256" key="4">
    <source>
        <dbReference type="ARBA" id="ARBA00022692"/>
    </source>
</evidence>
<dbReference type="InterPro" id="IPR003439">
    <property type="entry name" value="ABC_transporter-like_ATP-bd"/>
</dbReference>
<evidence type="ECO:0000256" key="7">
    <source>
        <dbReference type="ARBA" id="ARBA00022989"/>
    </source>
</evidence>
<keyword evidence="4 9" id="KW-0812">Transmembrane</keyword>
<reference evidence="12 15" key="1">
    <citation type="submission" date="2013-05" db="EMBL/GenBank/DDBJ databases">
        <title>Genome Sequence of Streptomyces fradiae.</title>
        <authorList>
            <person name="Kirby R."/>
        </authorList>
    </citation>
    <scope>NUCLEOTIDE SEQUENCE [LARGE SCALE GENOMIC DNA]</scope>
    <source>
        <strain evidence="12 15">ATCC 10745</strain>
    </source>
</reference>
<dbReference type="InterPro" id="IPR011527">
    <property type="entry name" value="ABC1_TM_dom"/>
</dbReference>
<keyword evidence="8 9" id="KW-0472">Membrane</keyword>
<dbReference type="PANTHER" id="PTHR43394:SF1">
    <property type="entry name" value="ATP-BINDING CASSETTE SUB-FAMILY B MEMBER 10, MITOCHONDRIAL"/>
    <property type="match status" value="1"/>
</dbReference>
<feature type="transmembrane region" description="Helical" evidence="9">
    <location>
        <begin position="137"/>
        <end position="157"/>
    </location>
</feature>
<dbReference type="InterPro" id="IPR027417">
    <property type="entry name" value="P-loop_NTPase"/>
</dbReference>
<dbReference type="Gene3D" id="3.40.50.300">
    <property type="entry name" value="P-loop containing nucleotide triphosphate hydrolases"/>
    <property type="match status" value="1"/>
</dbReference>
<name>A0A1Y2P178_STRFR</name>
<dbReference type="SMART" id="SM00382">
    <property type="entry name" value="AAA"/>
    <property type="match status" value="1"/>
</dbReference>
<accession>A0A1Y2P178</accession>
<evidence type="ECO:0000256" key="5">
    <source>
        <dbReference type="ARBA" id="ARBA00022741"/>
    </source>
</evidence>
<proteinExistence type="predicted"/>
<dbReference type="FunFam" id="1.20.1560.10:FF:000040">
    <property type="entry name" value="Multidrug ABC transporter ATP-binding protein"/>
    <property type="match status" value="1"/>
</dbReference>
<evidence type="ECO:0000256" key="6">
    <source>
        <dbReference type="ARBA" id="ARBA00022840"/>
    </source>
</evidence>
<keyword evidence="13" id="KW-0378">Hydrolase</keyword>
<dbReference type="GO" id="GO:0015421">
    <property type="term" value="F:ABC-type oligopeptide transporter activity"/>
    <property type="evidence" value="ECO:0007669"/>
    <property type="project" value="TreeGrafter"/>
</dbReference>
<feature type="domain" description="ABC transmembrane type-1" evidence="11">
    <location>
        <begin position="1"/>
        <end position="280"/>
    </location>
</feature>
<reference evidence="13 14" key="2">
    <citation type="submission" date="2016-09" db="EMBL/GenBank/DDBJ databases">
        <title>Streptomyces fradiae DSM40063, a candidate organism with high potential of specific P450 cytochromes.</title>
        <authorList>
            <person name="Grumaz C."/>
            <person name="Vainshtein Y."/>
            <person name="Kirstahler P."/>
            <person name="Sohn K."/>
        </authorList>
    </citation>
    <scope>NUCLEOTIDE SEQUENCE [LARGE SCALE GENOMIC DNA]</scope>
    <source>
        <strain evidence="13 14">DSM 40063</strain>
    </source>
</reference>
<evidence type="ECO:0000256" key="9">
    <source>
        <dbReference type="SAM" id="Phobius"/>
    </source>
</evidence>
<dbReference type="SUPFAM" id="SSF90123">
    <property type="entry name" value="ABC transporter transmembrane region"/>
    <property type="match status" value="1"/>
</dbReference>
<keyword evidence="2" id="KW-0813">Transport</keyword>
<evidence type="ECO:0000256" key="8">
    <source>
        <dbReference type="ARBA" id="ARBA00023136"/>
    </source>
</evidence>
<keyword evidence="7 9" id="KW-1133">Transmembrane helix</keyword>
<dbReference type="PANTHER" id="PTHR43394">
    <property type="entry name" value="ATP-DEPENDENT PERMEASE MDL1, MITOCHONDRIAL"/>
    <property type="match status" value="1"/>
</dbReference>
<dbReference type="InterPro" id="IPR003593">
    <property type="entry name" value="AAA+_ATPase"/>
</dbReference>
<dbReference type="CDD" id="cd18548">
    <property type="entry name" value="ABC_6TM_Tm287_like"/>
    <property type="match status" value="1"/>
</dbReference>
<dbReference type="GO" id="GO:0005524">
    <property type="term" value="F:ATP binding"/>
    <property type="evidence" value="ECO:0007669"/>
    <property type="project" value="UniProtKB-KW"/>
</dbReference>
<dbReference type="PROSITE" id="PS00211">
    <property type="entry name" value="ABC_TRANSPORTER_1"/>
    <property type="match status" value="1"/>
</dbReference>
<dbReference type="Proteomes" id="UP000194318">
    <property type="component" value="Unassembled WGS sequence"/>
</dbReference>
<dbReference type="InterPro" id="IPR039421">
    <property type="entry name" value="Type_1_exporter"/>
</dbReference>
<dbReference type="Proteomes" id="UP000731519">
    <property type="component" value="Unassembled WGS sequence"/>
</dbReference>
<evidence type="ECO:0000256" key="2">
    <source>
        <dbReference type="ARBA" id="ARBA00022448"/>
    </source>
</evidence>
<feature type="transmembrane region" description="Helical" evidence="9">
    <location>
        <begin position="251"/>
        <end position="278"/>
    </location>
</feature>
<dbReference type="GO" id="GO:0005886">
    <property type="term" value="C:plasma membrane"/>
    <property type="evidence" value="ECO:0007669"/>
    <property type="project" value="UniProtKB-SubCell"/>
</dbReference>
<dbReference type="PROSITE" id="PS50893">
    <property type="entry name" value="ABC_TRANSPORTER_2"/>
    <property type="match status" value="1"/>
</dbReference>
<keyword evidence="6 13" id="KW-0067">ATP-binding</keyword>
<dbReference type="Pfam" id="PF00005">
    <property type="entry name" value="ABC_tran"/>
    <property type="match status" value="1"/>
</dbReference>
<evidence type="ECO:0000259" key="11">
    <source>
        <dbReference type="PROSITE" id="PS50929"/>
    </source>
</evidence>
<evidence type="ECO:0000259" key="10">
    <source>
        <dbReference type="PROSITE" id="PS50893"/>
    </source>
</evidence>
<evidence type="ECO:0000313" key="12">
    <source>
        <dbReference type="EMBL" id="KAF0649699.1"/>
    </source>
</evidence>
<dbReference type="FunFam" id="3.40.50.300:FF:000854">
    <property type="entry name" value="Multidrug ABC transporter ATP-binding protein"/>
    <property type="match status" value="1"/>
</dbReference>
<feature type="transmembrane region" description="Helical" evidence="9">
    <location>
        <begin position="217"/>
        <end position="239"/>
    </location>
</feature>
<keyword evidence="3" id="KW-1003">Cell membrane</keyword>
<dbReference type="Pfam" id="PF00664">
    <property type="entry name" value="ABC_membrane"/>
    <property type="match status" value="1"/>
</dbReference>
<evidence type="ECO:0000313" key="14">
    <source>
        <dbReference type="Proteomes" id="UP000194318"/>
    </source>
</evidence>
<dbReference type="EMBL" id="ASYR01000012">
    <property type="protein sequence ID" value="KAF0649699.1"/>
    <property type="molecule type" value="Genomic_DNA"/>
</dbReference>
<keyword evidence="5" id="KW-0547">Nucleotide-binding</keyword>
<evidence type="ECO:0000313" key="13">
    <source>
        <dbReference type="EMBL" id="OSY52928.1"/>
    </source>
</evidence>
<organism evidence="13 14">
    <name type="scientific">Streptomyces fradiae ATCC 10745 = DSM 40063</name>
    <dbReference type="NCBI Taxonomy" id="1319510"/>
    <lineage>
        <taxon>Bacteria</taxon>
        <taxon>Bacillati</taxon>
        <taxon>Actinomycetota</taxon>
        <taxon>Actinomycetes</taxon>
        <taxon>Kitasatosporales</taxon>
        <taxon>Streptomycetaceae</taxon>
        <taxon>Streptomyces</taxon>
    </lineage>
</organism>
<feature type="transmembrane region" description="Helical" evidence="9">
    <location>
        <begin position="107"/>
        <end position="131"/>
    </location>
</feature>
<sequence>MALQLVQTGATLYLPTLNADIIDKGVVTGDTGYILRYGGLMIAVSVVQVVGNVGAVLYGARTAAALGRDVRAAVFDRVQSFSARELGHFGAPSLITRTTNDVQQVQMLVLMAFTLMVSAPIMCVGGVVLALGQDVPLSAVLLAVVPVLGVSVSLIVLRMRPLFRLMQERLDTVNRVLREQITGNRVIRAFVRDAYERERFKGANTELTDVSMSAGRLMALMFPTVMTVVNFSSVAVVWFGAHRIADGEMQIGALTAFLAYLMQIVMAVMMATFMFMMVPRAEVCAERIEEVLRTETSVLPPASPVRELPRGGRLEIRGADFRYPGAEEPVLHGVDLAAGPGEVTAVIGSTGSGKSTLLGLVPRLFDVTGGRVLVNGVDVRELDPALIARTVGLVPQRPYLFSGTVATNLRYGRPDATDEELWRALETAQAADFVRELEGGLNAPVSQGGTNVSGGQRQRLAIARTLVQRPEIYLFDDSFSALDYSTDAALRAALARETADATVVIVAQRVSTIRDADRIVVLDEGRVVGVGRHHDLMAENETYREIVLSQLTEAEAA</sequence>
<feature type="domain" description="ABC transporter" evidence="10">
    <location>
        <begin position="316"/>
        <end position="549"/>
    </location>
</feature>
<feature type="transmembrane region" description="Helical" evidence="9">
    <location>
        <begin position="35"/>
        <end position="58"/>
    </location>
</feature>
<evidence type="ECO:0000313" key="15">
    <source>
        <dbReference type="Proteomes" id="UP000731519"/>
    </source>
</evidence>